<dbReference type="KEGG" id="sbar:H5V43_06965"/>
<dbReference type="Pfam" id="PF00535">
    <property type="entry name" value="Glycos_transf_2"/>
    <property type="match status" value="1"/>
</dbReference>
<reference evidence="5" key="5">
    <citation type="submission" date="2020-08" db="EMBL/GenBank/DDBJ databases">
        <title>Complete genome sequence of Sphingobium barthaii strain KK22, a high-molecular-weight polycyclic aromatic hydrocarbon-degrading soil bacterium.</title>
        <authorList>
            <person name="Mori J.F."/>
            <person name="Kanaly R.A."/>
        </authorList>
    </citation>
    <scope>NUCLEOTIDE SEQUENCE [LARGE SCALE GENOMIC DNA]</scope>
    <source>
        <strain evidence="5">KK22</strain>
    </source>
</reference>
<reference evidence="3" key="6">
    <citation type="journal article" date="2021" name="Microbiol. Resour. Announc.">
        <title>Complete Genome Sequence of Sphingobium barthaii KK22, a High-Molecular-Weight Polycyclic Aromatic Hydrocarbon-Degrading Soil Bacterium.</title>
        <authorList>
            <person name="Mori J.F."/>
            <person name="Kanaly R.A."/>
        </authorList>
    </citation>
    <scope>NUCLEOTIDE SEQUENCE</scope>
    <source>
        <strain evidence="3">KK22</strain>
    </source>
</reference>
<evidence type="ECO:0000313" key="4">
    <source>
        <dbReference type="Proteomes" id="UP000221538"/>
    </source>
</evidence>
<dbReference type="InterPro" id="IPR001173">
    <property type="entry name" value="Glyco_trans_2-like"/>
</dbReference>
<name>A0A292ZE62_SPHSA</name>
<dbReference type="GO" id="GO:0016740">
    <property type="term" value="F:transferase activity"/>
    <property type="evidence" value="ECO:0007669"/>
    <property type="project" value="UniProtKB-KW"/>
</dbReference>
<feature type="domain" description="Glycosyltransferase 2-like" evidence="1">
    <location>
        <begin position="5"/>
        <end position="135"/>
    </location>
</feature>
<evidence type="ECO:0000259" key="1">
    <source>
        <dbReference type="Pfam" id="PF00535"/>
    </source>
</evidence>
<dbReference type="SUPFAM" id="SSF53448">
    <property type="entry name" value="Nucleotide-diphospho-sugar transferases"/>
    <property type="match status" value="1"/>
</dbReference>
<dbReference type="AlphaFoldDB" id="A0A292ZE62"/>
<organism evidence="2 4">
    <name type="scientific">Sphingobium fuliginis (strain ATCC 27551)</name>
    <dbReference type="NCBI Taxonomy" id="336203"/>
    <lineage>
        <taxon>Bacteria</taxon>
        <taxon>Pseudomonadati</taxon>
        <taxon>Pseudomonadota</taxon>
        <taxon>Alphaproteobacteria</taxon>
        <taxon>Sphingomonadales</taxon>
        <taxon>Sphingomonadaceae</taxon>
        <taxon>Sphingobium</taxon>
    </lineage>
</organism>
<evidence type="ECO:0000313" key="2">
    <source>
        <dbReference type="EMBL" id="GAY21134.1"/>
    </source>
</evidence>
<dbReference type="InterPro" id="IPR029044">
    <property type="entry name" value="Nucleotide-diphossugar_trans"/>
</dbReference>
<evidence type="ECO:0000313" key="3">
    <source>
        <dbReference type="EMBL" id="QOT72847.1"/>
    </source>
</evidence>
<dbReference type="Gene3D" id="3.90.550.10">
    <property type="entry name" value="Spore Coat Polysaccharide Biosynthesis Protein SpsA, Chain A"/>
    <property type="match status" value="1"/>
</dbReference>
<dbReference type="RefSeq" id="WP_025551283.1">
    <property type="nucleotide sequence ID" value="NZ_BATN01000115.1"/>
</dbReference>
<dbReference type="CDD" id="cd00761">
    <property type="entry name" value="Glyco_tranf_GTA_type"/>
    <property type="match status" value="1"/>
</dbReference>
<sequence length="288" mass="31792">MGVAVGIFAHQEERRIGRCLASLPLDRADTVFHVLVNGSTDATAGRAREAAAGRTNVIVHDLAAGGKARTWNHFVHRLLTGGEDAVIFMDGDAEILAGSIDALVSDLAARPEANAAAGMPMNGRSADAYRRTLREERGLFGDLYALSGRFLAAIRLRGLRLPEDLIGDDGLVAAWAHTDLGRDADWRRERILACEDAGFRCEAVSLLRPTTLRMQYRRMINYSVRFFQNRIISDIMGRDGVDGLPVRMDAVYGEWLPRFAPRALPVGWFDRKALARMRDFARGSRASL</sequence>
<reference evidence="2" key="3">
    <citation type="submission" date="2017-10" db="EMBL/GenBank/DDBJ databases">
        <title>Bioaugmenting a lab-scale membrane bioreactor with Sphingobium fuliginis OMI to degrade 4-tert-butylphenol.</title>
        <authorList>
            <person name="Takada K."/>
            <person name="Shiba T."/>
            <person name="Soda S."/>
            <person name="Inoue D."/>
            <person name="Miyake M."/>
            <person name="Eguchi M."/>
            <person name="Ike M."/>
        </authorList>
    </citation>
    <scope>NUCLEOTIDE SEQUENCE</scope>
    <source>
        <strain evidence="2">OMI</strain>
    </source>
</reference>
<gene>
    <name evidence="3" type="ORF">H5V43_06965</name>
    <name evidence="2" type="ORF">SFOMI_1668</name>
</gene>
<reference evidence="2 4" key="2">
    <citation type="journal article" date="2013" name="Environ. Sci. Technol.">
        <title>The 4-tert-butylphenol-utilizing bacterium Sphingobium fuliginis OMI can degrade bisphenols via phenolic ring hydroxylation and meta-cleavage pathway.</title>
        <authorList>
            <person name="Ogata Y."/>
            <person name="Goda S."/>
            <person name="Toyama T."/>
            <person name="Sei K."/>
            <person name="Ike M."/>
        </authorList>
    </citation>
    <scope>NUCLEOTIDE SEQUENCE [LARGE SCALE GENOMIC DNA]</scope>
    <source>
        <strain evidence="2 4">OMI</strain>
    </source>
</reference>
<dbReference type="EMBL" id="CP060035">
    <property type="protein sequence ID" value="QOT72847.1"/>
    <property type="molecule type" value="Genomic_DNA"/>
</dbReference>
<evidence type="ECO:0000313" key="5">
    <source>
        <dbReference type="Proteomes" id="UP000593663"/>
    </source>
</evidence>
<dbReference type="Proteomes" id="UP000593663">
    <property type="component" value="Chromosome 1"/>
</dbReference>
<keyword evidence="3" id="KW-0808">Transferase</keyword>
<reference evidence="2 4" key="1">
    <citation type="journal article" date="2013" name="Biodegradation">
        <title>Occurrence of 4-tert-butylphenol (4-t-BP) biodegradation in an aquatic sample caused by the presence of Spirodela polyrrhiza and isolation of a 4-t-BP-utilizing bacterium.</title>
        <authorList>
            <person name="Ogata Y."/>
            <person name="Toyama T."/>
            <person name="Yu N."/>
            <person name="Wang X."/>
            <person name="Sei K."/>
            <person name="Ike M."/>
        </authorList>
    </citation>
    <scope>NUCLEOTIDE SEQUENCE [LARGE SCALE GENOMIC DNA]</scope>
    <source>
        <strain evidence="2 4">OMI</strain>
    </source>
</reference>
<proteinExistence type="predicted"/>
<reference evidence="2" key="4">
    <citation type="submission" date="2017-10" db="EMBL/GenBank/DDBJ databases">
        <authorList>
            <person name="Banno H."/>
            <person name="Chua N.-H."/>
        </authorList>
    </citation>
    <scope>NUCLEOTIDE SEQUENCE</scope>
    <source>
        <strain evidence="2">OMI</strain>
    </source>
</reference>
<dbReference type="EMBL" id="BEWI01000031">
    <property type="protein sequence ID" value="GAY21134.1"/>
    <property type="molecule type" value="Genomic_DNA"/>
</dbReference>
<accession>A0A292ZE62</accession>
<protein>
    <submittedName>
        <fullName evidence="3">Glycosyltransferase family 2 protein</fullName>
    </submittedName>
</protein>
<dbReference type="Proteomes" id="UP000221538">
    <property type="component" value="Unassembled WGS sequence"/>
</dbReference>